<proteinExistence type="predicted"/>
<keyword evidence="2" id="KW-1185">Reference proteome</keyword>
<reference evidence="1 2" key="1">
    <citation type="submission" date="2023-07" db="EMBL/GenBank/DDBJ databases">
        <title>Genomic Encyclopedia of Type Strains, Phase IV (KMG-IV): sequencing the most valuable type-strain genomes for metagenomic binning, comparative biology and taxonomic classification.</title>
        <authorList>
            <person name="Goeker M."/>
        </authorList>
    </citation>
    <scope>NUCLEOTIDE SEQUENCE [LARGE SCALE GENOMIC DNA]</scope>
    <source>
        <strain evidence="1 2">B6-8</strain>
    </source>
</reference>
<sequence>MAVLSRASGPLDAATLAASFRQGRRIEPKVAAILAALARTGTALSSDRGRSFWARQAA</sequence>
<evidence type="ECO:0000313" key="1">
    <source>
        <dbReference type="EMBL" id="MDQ0435811.1"/>
    </source>
</evidence>
<dbReference type="RefSeq" id="WP_266346769.1">
    <property type="nucleotide sequence ID" value="NZ_JAPKNG010000001.1"/>
</dbReference>
<name>A0ABU0H0H9_9HYPH</name>
<dbReference type="Proteomes" id="UP001241603">
    <property type="component" value="Unassembled WGS sequence"/>
</dbReference>
<organism evidence="1 2">
    <name type="scientific">Kaistia dalseonensis</name>
    <dbReference type="NCBI Taxonomy" id="410840"/>
    <lineage>
        <taxon>Bacteria</taxon>
        <taxon>Pseudomonadati</taxon>
        <taxon>Pseudomonadota</taxon>
        <taxon>Alphaproteobacteria</taxon>
        <taxon>Hyphomicrobiales</taxon>
        <taxon>Kaistiaceae</taxon>
        <taxon>Kaistia</taxon>
    </lineage>
</organism>
<dbReference type="EMBL" id="JAUSVO010000001">
    <property type="protein sequence ID" value="MDQ0435811.1"/>
    <property type="molecule type" value="Genomic_DNA"/>
</dbReference>
<comment type="caution">
    <text evidence="1">The sequence shown here is derived from an EMBL/GenBank/DDBJ whole genome shotgun (WGS) entry which is preliminary data.</text>
</comment>
<accession>A0ABU0H0H9</accession>
<evidence type="ECO:0000313" key="2">
    <source>
        <dbReference type="Proteomes" id="UP001241603"/>
    </source>
</evidence>
<gene>
    <name evidence="1" type="ORF">QO014_000181</name>
</gene>
<protein>
    <submittedName>
        <fullName evidence="1">Uncharacterized protein</fullName>
    </submittedName>
</protein>